<gene>
    <name evidence="11" type="ORF">AAHA92_12870</name>
</gene>
<sequence length="407" mass="44328">MKIQSSILVSIVLVLQLLLKANSLTVFDITKYGATPDRDISEALLKAWNDAIASTTASQVLIPEGNWTLSQVRMLGRNKAPINLEIKGYLKAYPELDKLPDKDGQWITINYVDSLTISGGGVLDGQGQEAWKANHCNNKNKTCPKLPINLSLNFITNSIIRDITTKDSKNWHANCISSLNVTFQRFTVSAPGDSVNTDGLHIARGNSIKVLDSVIGTGDDCISMGDELSDVLIKNVTCGPGHGISIGSLGKNVNEKRVYWIRVEECTFINTQNGIRIKTWASEPGTITISDLHFNNLSMVNAANPVVFDQKYCPSNLCSLDKPSLIQISDVEINNVTGTSSTSDVMAFICSEAKPCQNIRIGNIDLKYIGEKPAPTTTKCENIMPIFSGTQNPPVCSDLPPLVHSHP</sequence>
<comment type="similarity">
    <text evidence="2 9">Belongs to the glycosyl hydrolase 28 family.</text>
</comment>
<dbReference type="PANTHER" id="PTHR31375">
    <property type="match status" value="1"/>
</dbReference>
<reference evidence="11 12" key="1">
    <citation type="submission" date="2024-06" db="EMBL/GenBank/DDBJ databases">
        <title>A chromosome level genome sequence of Diviner's sage (Salvia divinorum).</title>
        <authorList>
            <person name="Ford S.A."/>
            <person name="Ro D.-K."/>
            <person name="Ness R.W."/>
            <person name="Phillips M.A."/>
        </authorList>
    </citation>
    <scope>NUCLEOTIDE SEQUENCE [LARGE SCALE GENOMIC DNA]</scope>
    <source>
        <strain evidence="11">SAF-2024a</strain>
        <tissue evidence="11">Leaf</tissue>
    </source>
</reference>
<dbReference type="EC" id="3.2.1.67" evidence="11"/>
<dbReference type="EMBL" id="JBEAFC010000006">
    <property type="protein sequence ID" value="KAL1552022.1"/>
    <property type="molecule type" value="Genomic_DNA"/>
</dbReference>
<dbReference type="InterPro" id="IPR000743">
    <property type="entry name" value="Glyco_hydro_28"/>
</dbReference>
<dbReference type="AlphaFoldDB" id="A0ABD1H6H8"/>
<evidence type="ECO:0000313" key="12">
    <source>
        <dbReference type="Proteomes" id="UP001567538"/>
    </source>
</evidence>
<keyword evidence="10" id="KW-0732">Signal</keyword>
<evidence type="ECO:0000256" key="9">
    <source>
        <dbReference type="RuleBase" id="RU361169"/>
    </source>
</evidence>
<dbReference type="SUPFAM" id="SSF51126">
    <property type="entry name" value="Pectin lyase-like"/>
    <property type="match status" value="1"/>
</dbReference>
<comment type="subcellular location">
    <subcellularLocation>
        <location evidence="1">Secreted</location>
        <location evidence="1">Cell wall</location>
    </subcellularLocation>
</comment>
<dbReference type="PROSITE" id="PS00502">
    <property type="entry name" value="POLYGALACTURONASE"/>
    <property type="match status" value="1"/>
</dbReference>
<evidence type="ECO:0000256" key="4">
    <source>
        <dbReference type="ARBA" id="ARBA00022525"/>
    </source>
</evidence>
<keyword evidence="7" id="KW-0961">Cell wall biogenesis/degradation</keyword>
<evidence type="ECO:0000256" key="8">
    <source>
        <dbReference type="PROSITE-ProRule" id="PRU10052"/>
    </source>
</evidence>
<evidence type="ECO:0000256" key="10">
    <source>
        <dbReference type="SAM" id="SignalP"/>
    </source>
</evidence>
<feature type="signal peptide" evidence="10">
    <location>
        <begin position="1"/>
        <end position="23"/>
    </location>
</feature>
<organism evidence="11 12">
    <name type="scientific">Salvia divinorum</name>
    <name type="common">Maria pastora</name>
    <name type="synonym">Diviner's sage</name>
    <dbReference type="NCBI Taxonomy" id="28513"/>
    <lineage>
        <taxon>Eukaryota</taxon>
        <taxon>Viridiplantae</taxon>
        <taxon>Streptophyta</taxon>
        <taxon>Embryophyta</taxon>
        <taxon>Tracheophyta</taxon>
        <taxon>Spermatophyta</taxon>
        <taxon>Magnoliopsida</taxon>
        <taxon>eudicotyledons</taxon>
        <taxon>Gunneridae</taxon>
        <taxon>Pentapetalae</taxon>
        <taxon>asterids</taxon>
        <taxon>lamiids</taxon>
        <taxon>Lamiales</taxon>
        <taxon>Lamiaceae</taxon>
        <taxon>Nepetoideae</taxon>
        <taxon>Mentheae</taxon>
        <taxon>Salviinae</taxon>
        <taxon>Salvia</taxon>
        <taxon>Salvia subgen. Calosphace</taxon>
    </lineage>
</organism>
<keyword evidence="4" id="KW-0964">Secreted</keyword>
<name>A0ABD1H6H8_SALDI</name>
<dbReference type="InterPro" id="IPR011050">
    <property type="entry name" value="Pectin_lyase_fold/virulence"/>
</dbReference>
<evidence type="ECO:0000256" key="1">
    <source>
        <dbReference type="ARBA" id="ARBA00004191"/>
    </source>
</evidence>
<evidence type="ECO:0000256" key="6">
    <source>
        <dbReference type="ARBA" id="ARBA00023295"/>
    </source>
</evidence>
<dbReference type="FunFam" id="2.160.20.10:FF:000004">
    <property type="entry name" value="Pectin lyase-like superfamily protein"/>
    <property type="match status" value="1"/>
</dbReference>
<evidence type="ECO:0000256" key="5">
    <source>
        <dbReference type="ARBA" id="ARBA00022801"/>
    </source>
</evidence>
<evidence type="ECO:0000313" key="11">
    <source>
        <dbReference type="EMBL" id="KAL1552022.1"/>
    </source>
</evidence>
<keyword evidence="3" id="KW-0134">Cell wall</keyword>
<dbReference type="Proteomes" id="UP001567538">
    <property type="component" value="Unassembled WGS sequence"/>
</dbReference>
<protein>
    <submittedName>
        <fullName evidence="11">Galacturonan 1,4-alpha-galacturonidase</fullName>
        <ecNumber evidence="11">3.2.1.67</ecNumber>
    </submittedName>
</protein>
<keyword evidence="5 9" id="KW-0378">Hydrolase</keyword>
<accession>A0ABD1H6H8</accession>
<keyword evidence="6 9" id="KW-0326">Glycosidase</keyword>
<proteinExistence type="inferred from homology"/>
<evidence type="ECO:0000256" key="7">
    <source>
        <dbReference type="ARBA" id="ARBA00023316"/>
    </source>
</evidence>
<feature type="chain" id="PRO_5044766464" evidence="10">
    <location>
        <begin position="24"/>
        <end position="407"/>
    </location>
</feature>
<dbReference type="GO" id="GO:0047911">
    <property type="term" value="F:galacturan 1,4-alpha-galacturonidase activity"/>
    <property type="evidence" value="ECO:0007669"/>
    <property type="project" value="UniProtKB-EC"/>
</dbReference>
<dbReference type="Pfam" id="PF00295">
    <property type="entry name" value="Glyco_hydro_28"/>
    <property type="match status" value="1"/>
</dbReference>
<dbReference type="Gene3D" id="2.160.20.10">
    <property type="entry name" value="Single-stranded right-handed beta-helix, Pectin lyase-like"/>
    <property type="match status" value="1"/>
</dbReference>
<dbReference type="GO" id="GO:0071555">
    <property type="term" value="P:cell wall organization"/>
    <property type="evidence" value="ECO:0007669"/>
    <property type="project" value="UniProtKB-KW"/>
</dbReference>
<comment type="caution">
    <text evidence="11">The sequence shown here is derived from an EMBL/GenBank/DDBJ whole genome shotgun (WGS) entry which is preliminary data.</text>
</comment>
<dbReference type="InterPro" id="IPR012334">
    <property type="entry name" value="Pectin_lyas_fold"/>
</dbReference>
<feature type="active site" evidence="8">
    <location>
        <position position="242"/>
    </location>
</feature>
<evidence type="ECO:0000256" key="2">
    <source>
        <dbReference type="ARBA" id="ARBA00008834"/>
    </source>
</evidence>
<evidence type="ECO:0000256" key="3">
    <source>
        <dbReference type="ARBA" id="ARBA00022512"/>
    </source>
</evidence>
<keyword evidence="12" id="KW-1185">Reference proteome</keyword>